<evidence type="ECO:0000256" key="1">
    <source>
        <dbReference type="ARBA" id="ARBA00022801"/>
    </source>
</evidence>
<dbReference type="InterPro" id="IPR049492">
    <property type="entry name" value="BD-FAE-like_dom"/>
</dbReference>
<dbReference type="Proteomes" id="UP000195141">
    <property type="component" value="Chromosome"/>
</dbReference>
<dbReference type="GO" id="GO:0016787">
    <property type="term" value="F:hydrolase activity"/>
    <property type="evidence" value="ECO:0007669"/>
    <property type="project" value="UniProtKB-KW"/>
</dbReference>
<keyword evidence="1" id="KW-0378">Hydrolase</keyword>
<dbReference type="SUPFAM" id="SSF53474">
    <property type="entry name" value="alpha/beta-Hydrolases"/>
    <property type="match status" value="1"/>
</dbReference>
<organism evidence="3">
    <name type="scientific">Candidatus Enterococcus clewellii</name>
    <dbReference type="NCBI Taxonomy" id="1834193"/>
    <lineage>
        <taxon>Bacteria</taxon>
        <taxon>Bacillati</taxon>
        <taxon>Bacillota</taxon>
        <taxon>Bacilli</taxon>
        <taxon>Lactobacillales</taxon>
        <taxon>Enterococcaceae</taxon>
        <taxon>Enterococcus</taxon>
    </lineage>
</organism>
<reference evidence="3" key="1">
    <citation type="submission" date="2017-05" db="EMBL/GenBank/DDBJ databases">
        <title>The Genome Sequence of Enterococcus sp. 9E7_DIV0242.</title>
        <authorList>
            <consortium name="The Broad Institute Genomics Platform"/>
            <consortium name="The Broad Institute Genomic Center for Infectious Diseases"/>
            <person name="Earl A."/>
            <person name="Manson A."/>
            <person name="Schwartman J."/>
            <person name="Gilmore M."/>
            <person name="Abouelleil A."/>
            <person name="Cao P."/>
            <person name="Chapman S."/>
            <person name="Cusick C."/>
            <person name="Shea T."/>
            <person name="Young S."/>
            <person name="Neafsey D."/>
            <person name="Nusbaum C."/>
            <person name="Birren B."/>
        </authorList>
    </citation>
    <scope>NUCLEOTIDE SEQUENCE [LARGE SCALE GENOMIC DNA]</scope>
    <source>
        <strain evidence="3">9E7_DIV0242</strain>
    </source>
</reference>
<evidence type="ECO:0000313" key="5">
    <source>
        <dbReference type="Proteomes" id="UP000195141"/>
    </source>
</evidence>
<reference evidence="4" key="3">
    <citation type="submission" date="2024-03" db="EMBL/GenBank/DDBJ databases">
        <title>The Genome Sequence of Enterococcus sp. DIV0242b.</title>
        <authorList>
            <consortium name="The Broad Institute Genomics Platform"/>
            <consortium name="The Broad Institute Microbial Omics Core"/>
            <consortium name="The Broad Institute Genomic Center for Infectious Diseases"/>
            <person name="Earl A."/>
            <person name="Manson A."/>
            <person name="Gilmore M."/>
            <person name="Schwartman J."/>
            <person name="Shea T."/>
            <person name="Abouelleil A."/>
            <person name="Cao P."/>
            <person name="Chapman S."/>
            <person name="Cusick C."/>
            <person name="Young S."/>
            <person name="Neafsey D."/>
            <person name="Nusbaum C."/>
            <person name="Birren B."/>
        </authorList>
    </citation>
    <scope>NUCLEOTIDE SEQUENCE</scope>
    <source>
        <strain evidence="4">9E7_DIV0242</strain>
    </source>
</reference>
<dbReference type="InterPro" id="IPR050300">
    <property type="entry name" value="GDXG_lipolytic_enzyme"/>
</dbReference>
<dbReference type="EMBL" id="NGMM01000001">
    <property type="protein sequence ID" value="OTP19111.1"/>
    <property type="molecule type" value="Genomic_DNA"/>
</dbReference>
<keyword evidence="5" id="KW-1185">Reference proteome</keyword>
<dbReference type="RefSeq" id="WP_086348017.1">
    <property type="nucleotide sequence ID" value="NZ_CP147247.1"/>
</dbReference>
<feature type="domain" description="BD-FAE-like" evidence="2">
    <location>
        <begin position="26"/>
        <end position="232"/>
    </location>
</feature>
<dbReference type="OrthoDB" id="9794725at2"/>
<dbReference type="AlphaFoldDB" id="A0A242KD65"/>
<name>A0A242KD65_9ENTE</name>
<evidence type="ECO:0000313" key="4">
    <source>
        <dbReference type="EMBL" id="WYJ89190.1"/>
    </source>
</evidence>
<sequence length="302" mass="34336">MQTKRIRINDTAYFDTYLLHNSKEYNRGKKRPIVIVCPGGGYAFTSDREAEVIALKFNSIGLNSVVLWYTTGDKVKNIPDNALIEAAQTVNYIRERTEEWLIDEENVLICGFSAGGHLALQLATRWNDLNLAERVGVSSERLKIDLAIVGYPLVYQEKAFSIDDFGFGASLISQPLTANERFFGEREPSEEAISTLNILTHIDEQTPPMFIWHTTEDKLVEVAHSLQLGQALNEAAIPFEMHVFEKGEHGLALGDRTTARKPSHLNNHVAKWFELCEGWLRPYIDHENKERSACDETRNQRE</sequence>
<dbReference type="Gene3D" id="3.40.50.1820">
    <property type="entry name" value="alpha/beta hydrolase"/>
    <property type="match status" value="1"/>
</dbReference>
<gene>
    <name evidence="4" type="ORF">A5888_000909</name>
    <name evidence="3" type="ORF">A5888_000925</name>
</gene>
<dbReference type="Pfam" id="PF20434">
    <property type="entry name" value="BD-FAE"/>
    <property type="match status" value="1"/>
</dbReference>
<protein>
    <recommendedName>
        <fullName evidence="2">BD-FAE-like domain-containing protein</fullName>
    </recommendedName>
</protein>
<dbReference type="PANTHER" id="PTHR48081:SF6">
    <property type="entry name" value="PEPTIDASE S9 PROLYL OLIGOPEPTIDASE CATALYTIC DOMAIN-CONTAINING PROTEIN"/>
    <property type="match status" value="1"/>
</dbReference>
<dbReference type="EMBL" id="CP147247">
    <property type="protein sequence ID" value="WYJ89190.1"/>
    <property type="molecule type" value="Genomic_DNA"/>
</dbReference>
<dbReference type="InterPro" id="IPR029058">
    <property type="entry name" value="AB_hydrolase_fold"/>
</dbReference>
<reference evidence="4" key="2">
    <citation type="submission" date="2017-05" db="EMBL/GenBank/DDBJ databases">
        <authorList>
            <consortium name="The Broad Institute Genomics Platform"/>
            <consortium name="The Broad Institute Genomic Center for Infectious Diseases"/>
            <person name="Earl A."/>
            <person name="Manson A."/>
            <person name="Schwartman J."/>
            <person name="Gilmore M."/>
            <person name="Abouelleil A."/>
            <person name="Cao P."/>
            <person name="Chapman S."/>
            <person name="Cusick C."/>
            <person name="Shea T."/>
            <person name="Young S."/>
            <person name="Neafsey D."/>
            <person name="Nusbaum C."/>
            <person name="Birren B."/>
        </authorList>
    </citation>
    <scope>NUCLEOTIDE SEQUENCE</scope>
    <source>
        <strain evidence="4">9E7_DIV0242</strain>
    </source>
</reference>
<proteinExistence type="predicted"/>
<accession>A0A242KD65</accession>
<evidence type="ECO:0000313" key="3">
    <source>
        <dbReference type="EMBL" id="OTP19111.1"/>
    </source>
</evidence>
<dbReference type="PANTHER" id="PTHR48081">
    <property type="entry name" value="AB HYDROLASE SUPERFAMILY PROTEIN C4A8.06C"/>
    <property type="match status" value="1"/>
</dbReference>
<evidence type="ECO:0000259" key="2">
    <source>
        <dbReference type="Pfam" id="PF20434"/>
    </source>
</evidence>